<dbReference type="AlphaFoldDB" id="A0A6B3NXB9"/>
<evidence type="ECO:0008006" key="6">
    <source>
        <dbReference type="Google" id="ProtNLM"/>
    </source>
</evidence>
<organism evidence="3 5">
    <name type="scientific">Pseudomonas brassicae</name>
    <dbReference type="NCBI Taxonomy" id="2708063"/>
    <lineage>
        <taxon>Bacteria</taxon>
        <taxon>Pseudomonadati</taxon>
        <taxon>Pseudomonadota</taxon>
        <taxon>Gammaproteobacteria</taxon>
        <taxon>Pseudomonadales</taxon>
        <taxon>Pseudomonadaceae</taxon>
        <taxon>Pseudomonas</taxon>
    </lineage>
</organism>
<feature type="chain" id="PRO_5044630457" description="DUF3757 domain-containing protein" evidence="1">
    <location>
        <begin position="22"/>
        <end position="124"/>
    </location>
</feature>
<dbReference type="Proteomes" id="UP000482634">
    <property type="component" value="Unassembled WGS sequence"/>
</dbReference>
<evidence type="ECO:0000313" key="3">
    <source>
        <dbReference type="EMBL" id="NER66696.1"/>
    </source>
</evidence>
<keyword evidence="1" id="KW-0732">Signal</keyword>
<evidence type="ECO:0000256" key="1">
    <source>
        <dbReference type="SAM" id="SignalP"/>
    </source>
</evidence>
<comment type="caution">
    <text evidence="3">The sequence shown here is derived from an EMBL/GenBank/DDBJ whole genome shotgun (WGS) entry which is preliminary data.</text>
</comment>
<accession>A0A6M0CW93</accession>
<dbReference type="EMBL" id="JAAHBU010000568">
    <property type="protein sequence ID" value="NER66696.1"/>
    <property type="molecule type" value="Genomic_DNA"/>
</dbReference>
<evidence type="ECO:0000313" key="5">
    <source>
        <dbReference type="Proteomes" id="UP000482634"/>
    </source>
</evidence>
<evidence type="ECO:0000313" key="2">
    <source>
        <dbReference type="EMBL" id="NER61776.1"/>
    </source>
</evidence>
<dbReference type="RefSeq" id="WP_163951180.1">
    <property type="nucleotide sequence ID" value="NZ_JAAHBU010000568.1"/>
</dbReference>
<accession>A0A6B3NXB9</accession>
<evidence type="ECO:0000313" key="4">
    <source>
        <dbReference type="Proteomes" id="UP000480410"/>
    </source>
</evidence>
<sequence length="124" mass="13105">MRIERLVGFAVLAGFFTSAQAVSVICPNPGRIQQGTDFSYSATAPNGRAWHGEQVGTAKVDPTTYTFKGASIAATTIACHYKGEDGAALTLKLSAERVEPGSQDKWGDGNCDSNKPTVCAFTFP</sequence>
<protein>
    <recommendedName>
        <fullName evidence="6">DUF3757 domain-containing protein</fullName>
    </recommendedName>
</protein>
<keyword evidence="5" id="KW-1185">Reference proteome</keyword>
<name>A0A6B3NXB9_9PSED</name>
<feature type="signal peptide" evidence="1">
    <location>
        <begin position="1"/>
        <end position="21"/>
    </location>
</feature>
<gene>
    <name evidence="2" type="ORF">G3435_21080</name>
    <name evidence="3" type="ORF">G3436_26150</name>
</gene>
<reference evidence="4 5" key="1">
    <citation type="submission" date="2020-02" db="EMBL/GenBank/DDBJ databases">
        <title>Broccoli isolated Pseudomonas sp.</title>
        <authorList>
            <person name="Fujikawa T."/>
            <person name="Sawada H."/>
        </authorList>
    </citation>
    <scope>NUCLEOTIDE SEQUENCE [LARGE SCALE GENOMIC DNA]</scope>
    <source>
        <strain evidence="3 5">MAFF212427</strain>
        <strain evidence="2 4">MAFF212428</strain>
    </source>
</reference>
<proteinExistence type="predicted"/>
<dbReference type="Proteomes" id="UP000480410">
    <property type="component" value="Unassembled WGS sequence"/>
</dbReference>
<dbReference type="EMBL" id="JAAHBV010000534">
    <property type="protein sequence ID" value="NER61776.1"/>
    <property type="molecule type" value="Genomic_DNA"/>
</dbReference>